<dbReference type="EMBL" id="JADQAZ010000003">
    <property type="protein sequence ID" value="MBT0959084.1"/>
    <property type="molecule type" value="Genomic_DNA"/>
</dbReference>
<proteinExistence type="inferred from homology"/>
<keyword evidence="3" id="KW-0732">Signal</keyword>
<dbReference type="Gene3D" id="3.40.190.10">
    <property type="entry name" value="Periplasmic binding protein-like II"/>
    <property type="match status" value="1"/>
</dbReference>
<sequence length="419" mass="45121">MIAHLRNISGTAILALLGTTTLASADVTVEFWHSFGGASGEALAQIIEKFEAENADIKIDAQEIGNYNDIVTKLQAAIPAQRAPDAVIMEVTRYGLFADRGVLKDLTPYVDADPLKDDLFNFAREVGVYQGKNYIVPFNSSTPVLYFNKDIFERAGLSEDTPLGTYEDLLAAAQKITDTLGDEGITGIAAPGQFARWGLVMGNDSDLIDSVSGEIMLDAPNTIEAYEFMASLVHEHEVASPDGVTKENNGRDAFLAGRVGMMINSTGNYGRASSALGEDVAVVPMPCNKVCAVPIGGAGIGILSTSDSEVQDAAFKFISFAASPESNALWFSATGYMPINQKTAEQPLAIEALAEKPGIDVAINQLDVARGRPRPPVVTWMRASEYDLWQAMALGQREVSDVLTEFAERTRAEAERLKR</sequence>
<evidence type="ECO:0000256" key="3">
    <source>
        <dbReference type="SAM" id="SignalP"/>
    </source>
</evidence>
<dbReference type="InterPro" id="IPR050490">
    <property type="entry name" value="Bact_solute-bd_prot1"/>
</dbReference>
<organism evidence="4 5">
    <name type="scientific">Harenicola maris</name>
    <dbReference type="NCBI Taxonomy" id="2841044"/>
    <lineage>
        <taxon>Bacteria</taxon>
        <taxon>Pseudomonadati</taxon>
        <taxon>Pseudomonadota</taxon>
        <taxon>Alphaproteobacteria</taxon>
        <taxon>Rhodobacterales</taxon>
        <taxon>Paracoccaceae</taxon>
        <taxon>Harenicola</taxon>
    </lineage>
</organism>
<accession>A0AAP2GA43</accession>
<dbReference type="PANTHER" id="PTHR43649">
    <property type="entry name" value="ARABINOSE-BINDING PROTEIN-RELATED"/>
    <property type="match status" value="1"/>
</dbReference>
<dbReference type="GO" id="GO:0042597">
    <property type="term" value="C:periplasmic space"/>
    <property type="evidence" value="ECO:0007669"/>
    <property type="project" value="UniProtKB-SubCell"/>
</dbReference>
<comment type="caution">
    <text evidence="4">The sequence shown here is derived from an EMBL/GenBank/DDBJ whole genome shotgun (WGS) entry which is preliminary data.</text>
</comment>
<evidence type="ECO:0000313" key="4">
    <source>
        <dbReference type="EMBL" id="MBT0959084.1"/>
    </source>
</evidence>
<feature type="signal peptide" evidence="3">
    <location>
        <begin position="1"/>
        <end position="25"/>
    </location>
</feature>
<dbReference type="Pfam" id="PF13416">
    <property type="entry name" value="SBP_bac_8"/>
    <property type="match status" value="1"/>
</dbReference>
<evidence type="ECO:0000313" key="5">
    <source>
        <dbReference type="Proteomes" id="UP001315686"/>
    </source>
</evidence>
<dbReference type="PANTHER" id="PTHR43649:SF30">
    <property type="entry name" value="ABC TRANSPORTER SUBSTRATE-BINDING PROTEIN"/>
    <property type="match status" value="1"/>
</dbReference>
<dbReference type="AlphaFoldDB" id="A0AAP2GA43"/>
<reference evidence="4 5" key="1">
    <citation type="journal article" date="2021" name="Arch. Microbiol.">
        <title>Harenicola maris gen. nov., sp. nov. isolated from the Sea of Japan shallow sediments.</title>
        <authorList>
            <person name="Romanenko L.A."/>
            <person name="Kurilenko V.V."/>
            <person name="Chernysheva N.Y."/>
            <person name="Tekutyeva L.A."/>
            <person name="Velansky P.V."/>
            <person name="Svetashev V.I."/>
            <person name="Isaeva M.P."/>
        </authorList>
    </citation>
    <scope>NUCLEOTIDE SEQUENCE [LARGE SCALE GENOMIC DNA]</scope>
    <source>
        <strain evidence="4 5">KMM 3653</strain>
    </source>
</reference>
<dbReference type="InterPro" id="IPR006059">
    <property type="entry name" value="SBP"/>
</dbReference>
<name>A0AAP2GA43_9RHOB</name>
<evidence type="ECO:0000256" key="2">
    <source>
        <dbReference type="ARBA" id="ARBA00008520"/>
    </source>
</evidence>
<gene>
    <name evidence="4" type="ORF">IV417_16985</name>
</gene>
<dbReference type="Proteomes" id="UP001315686">
    <property type="component" value="Unassembled WGS sequence"/>
</dbReference>
<dbReference type="RefSeq" id="WP_327795291.1">
    <property type="nucleotide sequence ID" value="NZ_JADQAZ010000003.1"/>
</dbReference>
<keyword evidence="5" id="KW-1185">Reference proteome</keyword>
<comment type="similarity">
    <text evidence="2">Belongs to the bacterial solute-binding protein 1 family.</text>
</comment>
<comment type="subcellular location">
    <subcellularLocation>
        <location evidence="1">Periplasm</location>
    </subcellularLocation>
</comment>
<dbReference type="CDD" id="cd14748">
    <property type="entry name" value="PBP2_UgpB"/>
    <property type="match status" value="1"/>
</dbReference>
<evidence type="ECO:0000256" key="1">
    <source>
        <dbReference type="ARBA" id="ARBA00004418"/>
    </source>
</evidence>
<dbReference type="SUPFAM" id="SSF53850">
    <property type="entry name" value="Periplasmic binding protein-like II"/>
    <property type="match status" value="1"/>
</dbReference>
<feature type="chain" id="PRO_5042933351" evidence="3">
    <location>
        <begin position="26"/>
        <end position="419"/>
    </location>
</feature>
<protein>
    <submittedName>
        <fullName evidence="4">ABC transporter substrate-binding protein</fullName>
    </submittedName>
</protein>